<protein>
    <recommendedName>
        <fullName evidence="10">Mid2 domain-containing protein</fullName>
    </recommendedName>
</protein>
<evidence type="ECO:0000256" key="3">
    <source>
        <dbReference type="ARBA" id="ARBA00022989"/>
    </source>
</evidence>
<feature type="region of interest" description="Disordered" evidence="5">
    <location>
        <begin position="29"/>
        <end position="65"/>
    </location>
</feature>
<keyword evidence="3 6" id="KW-1133">Transmembrane helix</keyword>
<accession>A0A4U0VJH8</accession>
<dbReference type="GO" id="GO:0016020">
    <property type="term" value="C:membrane"/>
    <property type="evidence" value="ECO:0007669"/>
    <property type="project" value="UniProtKB-SubCell"/>
</dbReference>
<evidence type="ECO:0000313" key="9">
    <source>
        <dbReference type="Proteomes" id="UP000310066"/>
    </source>
</evidence>
<feature type="region of interest" description="Disordered" evidence="5">
    <location>
        <begin position="141"/>
        <end position="175"/>
    </location>
</feature>
<keyword evidence="4 6" id="KW-0472">Membrane</keyword>
<comment type="subcellular location">
    <subcellularLocation>
        <location evidence="1">Membrane</location>
        <topology evidence="1">Single-pass membrane protein</topology>
    </subcellularLocation>
</comment>
<keyword evidence="2 6" id="KW-0812">Transmembrane</keyword>
<keyword evidence="7" id="KW-0732">Signal</keyword>
<evidence type="ECO:0000256" key="4">
    <source>
        <dbReference type="ARBA" id="ARBA00023136"/>
    </source>
</evidence>
<evidence type="ECO:0000256" key="7">
    <source>
        <dbReference type="SAM" id="SignalP"/>
    </source>
</evidence>
<dbReference type="Proteomes" id="UP000310066">
    <property type="component" value="Unassembled WGS sequence"/>
</dbReference>
<feature type="chain" id="PRO_5020867307" description="Mid2 domain-containing protein" evidence="7">
    <location>
        <begin position="20"/>
        <end position="175"/>
    </location>
</feature>
<evidence type="ECO:0000256" key="2">
    <source>
        <dbReference type="ARBA" id="ARBA00022692"/>
    </source>
</evidence>
<evidence type="ECO:0008006" key="10">
    <source>
        <dbReference type="Google" id="ProtNLM"/>
    </source>
</evidence>
<dbReference type="GO" id="GO:0071944">
    <property type="term" value="C:cell periphery"/>
    <property type="evidence" value="ECO:0007669"/>
    <property type="project" value="UniProtKB-ARBA"/>
</dbReference>
<evidence type="ECO:0000256" key="6">
    <source>
        <dbReference type="SAM" id="Phobius"/>
    </source>
</evidence>
<dbReference type="OrthoDB" id="3919252at2759"/>
<reference evidence="8 9" key="1">
    <citation type="submission" date="2017-03" db="EMBL/GenBank/DDBJ databases">
        <title>Genomes of endolithic fungi from Antarctica.</title>
        <authorList>
            <person name="Coleine C."/>
            <person name="Masonjones S."/>
            <person name="Stajich J.E."/>
        </authorList>
    </citation>
    <scope>NUCLEOTIDE SEQUENCE [LARGE SCALE GENOMIC DNA]</scope>
    <source>
        <strain evidence="8 9">CCFEE 5311</strain>
    </source>
</reference>
<name>A0A4U0VJH8_9PEZI</name>
<comment type="caution">
    <text evidence="8">The sequence shown here is derived from an EMBL/GenBank/DDBJ whole genome shotgun (WGS) entry which is preliminary data.</text>
</comment>
<evidence type="ECO:0000256" key="5">
    <source>
        <dbReference type="SAM" id="MobiDB-lite"/>
    </source>
</evidence>
<dbReference type="EMBL" id="NAJP01000003">
    <property type="protein sequence ID" value="TKA48526.1"/>
    <property type="molecule type" value="Genomic_DNA"/>
</dbReference>
<feature type="signal peptide" evidence="7">
    <location>
        <begin position="1"/>
        <end position="19"/>
    </location>
</feature>
<dbReference type="PANTHER" id="PTHR15549:SF26">
    <property type="entry name" value="AXIAL BUDDING PATTERN PROTEIN 2-RELATED"/>
    <property type="match status" value="1"/>
</dbReference>
<evidence type="ECO:0000256" key="1">
    <source>
        <dbReference type="ARBA" id="ARBA00004167"/>
    </source>
</evidence>
<dbReference type="AlphaFoldDB" id="A0A4U0VJH8"/>
<proteinExistence type="predicted"/>
<dbReference type="PANTHER" id="PTHR15549">
    <property type="entry name" value="PAIRED IMMUNOGLOBULIN-LIKE TYPE 2 RECEPTOR"/>
    <property type="match status" value="1"/>
</dbReference>
<feature type="compositionally biased region" description="Basic and acidic residues" evidence="5">
    <location>
        <begin position="141"/>
        <end position="151"/>
    </location>
</feature>
<dbReference type="InterPro" id="IPR051694">
    <property type="entry name" value="Immunoregulatory_rcpt-like"/>
</dbReference>
<organism evidence="8 9">
    <name type="scientific">Friedmanniomyces endolithicus</name>
    <dbReference type="NCBI Taxonomy" id="329885"/>
    <lineage>
        <taxon>Eukaryota</taxon>
        <taxon>Fungi</taxon>
        <taxon>Dikarya</taxon>
        <taxon>Ascomycota</taxon>
        <taxon>Pezizomycotina</taxon>
        <taxon>Dothideomycetes</taxon>
        <taxon>Dothideomycetidae</taxon>
        <taxon>Mycosphaerellales</taxon>
        <taxon>Teratosphaeriaceae</taxon>
        <taxon>Friedmanniomyces</taxon>
    </lineage>
</organism>
<sequence length="175" mass="18227">MRTNLPAGIQFNAFGVLLAQVVLTTNSTRAPPSTSAFTTTTSPPPQTQTNAAATSSQANADSTNTTTGLTPGAKAGLAIGVVAGCGILVSILWLVFRAGKRRGTADRPFGQSELPAELLDKGSKAGPQLPHELLVEDKAVELGSSERHELSTQETPADVGTPERHEIGSKNLSRR</sequence>
<gene>
    <name evidence="8" type="ORF">B0A54_00662</name>
</gene>
<evidence type="ECO:0000313" key="8">
    <source>
        <dbReference type="EMBL" id="TKA48526.1"/>
    </source>
</evidence>
<feature type="transmembrane region" description="Helical" evidence="6">
    <location>
        <begin position="75"/>
        <end position="96"/>
    </location>
</feature>